<dbReference type="AlphaFoldDB" id="A0A068UAN8"/>
<dbReference type="PANTHER" id="PTHR31591">
    <property type="entry name" value="UPF0613 PROTEIN PB24D3.06C"/>
    <property type="match status" value="1"/>
</dbReference>
<proteinExistence type="predicted"/>
<evidence type="ECO:0000313" key="2">
    <source>
        <dbReference type="Proteomes" id="UP000295252"/>
    </source>
</evidence>
<name>A0A068UAN8_COFCA</name>
<dbReference type="Gene3D" id="3.40.50.1820">
    <property type="entry name" value="alpha/beta hydrolase"/>
    <property type="match status" value="1"/>
</dbReference>
<dbReference type="InParanoid" id="A0A068UAN8"/>
<dbReference type="InterPro" id="IPR029058">
    <property type="entry name" value="AB_hydrolase_fold"/>
</dbReference>
<keyword evidence="2" id="KW-1185">Reference proteome</keyword>
<dbReference type="Pfam" id="PF08538">
    <property type="entry name" value="DUF1749"/>
    <property type="match status" value="1"/>
</dbReference>
<evidence type="ECO:0000313" key="1">
    <source>
        <dbReference type="EMBL" id="CDP05625.1"/>
    </source>
</evidence>
<dbReference type="Gramene" id="CDP05625">
    <property type="protein sequence ID" value="CDP05625"/>
    <property type="gene ID" value="GSCOC_T00020783001"/>
</dbReference>
<dbReference type="PANTHER" id="PTHR31591:SF1">
    <property type="entry name" value="UPF0613 PROTEIN PB24D3.06C"/>
    <property type="match status" value="1"/>
</dbReference>
<dbReference type="EMBL" id="HG739101">
    <property type="protein sequence ID" value="CDP05625.1"/>
    <property type="molecule type" value="Genomic_DNA"/>
</dbReference>
<accession>A0A068UAN8</accession>
<dbReference type="InterPro" id="IPR013744">
    <property type="entry name" value="SidJ"/>
</dbReference>
<protein>
    <submittedName>
        <fullName evidence="1">Uncharacterized protein</fullName>
    </submittedName>
</protein>
<organism evidence="1 2">
    <name type="scientific">Coffea canephora</name>
    <name type="common">Robusta coffee</name>
    <dbReference type="NCBI Taxonomy" id="49390"/>
    <lineage>
        <taxon>Eukaryota</taxon>
        <taxon>Viridiplantae</taxon>
        <taxon>Streptophyta</taxon>
        <taxon>Embryophyta</taxon>
        <taxon>Tracheophyta</taxon>
        <taxon>Spermatophyta</taxon>
        <taxon>Magnoliopsida</taxon>
        <taxon>eudicotyledons</taxon>
        <taxon>Gunneridae</taxon>
        <taxon>Pentapetalae</taxon>
        <taxon>asterids</taxon>
        <taxon>lamiids</taxon>
        <taxon>Gentianales</taxon>
        <taxon>Rubiaceae</taxon>
        <taxon>Ixoroideae</taxon>
        <taxon>Gardenieae complex</taxon>
        <taxon>Bertiereae - Coffeeae clade</taxon>
        <taxon>Coffeeae</taxon>
        <taxon>Coffea</taxon>
    </lineage>
</organism>
<dbReference type="Proteomes" id="UP000295252">
    <property type="component" value="Chromosome XI"/>
</dbReference>
<reference evidence="2" key="1">
    <citation type="journal article" date="2014" name="Science">
        <title>The coffee genome provides insight into the convergent evolution of caffeine biosynthesis.</title>
        <authorList>
            <person name="Denoeud F."/>
            <person name="Carretero-Paulet L."/>
            <person name="Dereeper A."/>
            <person name="Droc G."/>
            <person name="Guyot R."/>
            <person name="Pietrella M."/>
            <person name="Zheng C."/>
            <person name="Alberti A."/>
            <person name="Anthony F."/>
            <person name="Aprea G."/>
            <person name="Aury J.M."/>
            <person name="Bento P."/>
            <person name="Bernard M."/>
            <person name="Bocs S."/>
            <person name="Campa C."/>
            <person name="Cenci A."/>
            <person name="Combes M.C."/>
            <person name="Crouzillat D."/>
            <person name="Da Silva C."/>
            <person name="Daddiego L."/>
            <person name="De Bellis F."/>
            <person name="Dussert S."/>
            <person name="Garsmeur O."/>
            <person name="Gayraud T."/>
            <person name="Guignon V."/>
            <person name="Jahn K."/>
            <person name="Jamilloux V."/>
            <person name="Joet T."/>
            <person name="Labadie K."/>
            <person name="Lan T."/>
            <person name="Leclercq J."/>
            <person name="Lepelley M."/>
            <person name="Leroy T."/>
            <person name="Li L.T."/>
            <person name="Librado P."/>
            <person name="Lopez L."/>
            <person name="Munoz A."/>
            <person name="Noel B."/>
            <person name="Pallavicini A."/>
            <person name="Perrotta G."/>
            <person name="Poncet V."/>
            <person name="Pot D."/>
            <person name="Priyono X."/>
            <person name="Rigoreau M."/>
            <person name="Rouard M."/>
            <person name="Rozas J."/>
            <person name="Tranchant-Dubreuil C."/>
            <person name="VanBuren R."/>
            <person name="Zhang Q."/>
            <person name="Andrade A.C."/>
            <person name="Argout X."/>
            <person name="Bertrand B."/>
            <person name="de Kochko A."/>
            <person name="Graziosi G."/>
            <person name="Henry R.J."/>
            <person name="Jayarama X."/>
            <person name="Ming R."/>
            <person name="Nagai C."/>
            <person name="Rounsley S."/>
            <person name="Sankoff D."/>
            <person name="Giuliano G."/>
            <person name="Albert V.A."/>
            <person name="Wincker P."/>
            <person name="Lashermes P."/>
        </authorList>
    </citation>
    <scope>NUCLEOTIDE SEQUENCE [LARGE SCALE GENOMIC DNA]</scope>
    <source>
        <strain evidence="2">cv. DH200-94</strain>
    </source>
</reference>
<dbReference type="PhylomeDB" id="A0A068UAN8"/>
<sequence length="93" mass="10792">MTAYRYHSFCAYNGDDDLFSSDLSEDQLRQRLGHMSRTPCQIIFSMADEHESEYVDKKALVERLCRAMGGAEKVEIEWGNHALSNRGWDDLWS</sequence>
<gene>
    <name evidence="1" type="ORF">GSCOC_T00020783001</name>
</gene>